<dbReference type="OrthoDB" id="6522830at2"/>
<dbReference type="AlphaFoldDB" id="A0A2S9I937"/>
<dbReference type="Pfam" id="PF12528">
    <property type="entry name" value="T2SSppdC"/>
    <property type="match status" value="1"/>
</dbReference>
<proteinExistence type="predicted"/>
<feature type="domain" description="Prepilin peptidase dependent protein C-like C-terminal" evidence="2">
    <location>
        <begin position="32"/>
        <end position="101"/>
    </location>
</feature>
<dbReference type="Proteomes" id="UP000239181">
    <property type="component" value="Unassembled WGS sequence"/>
</dbReference>
<name>A0A2S9I937_9GAMM</name>
<reference evidence="3 4" key="1">
    <citation type="submission" date="2017-10" db="EMBL/GenBank/DDBJ databases">
        <title>Draft genome of two endophytic bacteria isolated from 'guarana' Paullinia cupana (Mart.) Ducke.</title>
        <authorList>
            <person name="Siqueira K.A."/>
            <person name="Liotti R.G."/>
            <person name="Mendes T.A."/>
            <person name="Soares M.A."/>
        </authorList>
    </citation>
    <scope>NUCLEOTIDE SEQUENCE [LARGE SCALE GENOMIC DNA]</scope>
    <source>
        <strain evidence="3 4">342</strain>
    </source>
</reference>
<evidence type="ECO:0000313" key="3">
    <source>
        <dbReference type="EMBL" id="PRD14244.1"/>
    </source>
</evidence>
<dbReference type="InterPro" id="IPR022204">
    <property type="entry name" value="PpdC-like_C"/>
</dbReference>
<dbReference type="GO" id="GO:0016020">
    <property type="term" value="C:membrane"/>
    <property type="evidence" value="ECO:0007669"/>
    <property type="project" value="UniProtKB-SubCell"/>
</dbReference>
<comment type="subcellular location">
    <subcellularLocation>
        <location evidence="1">Membrane</location>
        <topology evidence="1">Single-pass membrane protein</topology>
    </subcellularLocation>
</comment>
<gene>
    <name evidence="3" type="ORF">CQW29_16855</name>
</gene>
<sequence>MIPRRNQRGFSLVETLFALLLFSLSIMALMRYQLVLAEGFQQQWQQRSAWRNARQLLQGNPLEGWQAQVQQKDGPEGCPLLIAKTVSPSGRRAELVQLRCPVVGN</sequence>
<evidence type="ECO:0000313" key="4">
    <source>
        <dbReference type="Proteomes" id="UP000239181"/>
    </source>
</evidence>
<keyword evidence="4" id="KW-1185">Reference proteome</keyword>
<evidence type="ECO:0000256" key="1">
    <source>
        <dbReference type="ARBA" id="ARBA00004167"/>
    </source>
</evidence>
<dbReference type="InterPro" id="IPR012902">
    <property type="entry name" value="N_methyl_site"/>
</dbReference>
<dbReference type="EMBL" id="PDET01000012">
    <property type="protein sequence ID" value="PRD14244.1"/>
    <property type="molecule type" value="Genomic_DNA"/>
</dbReference>
<dbReference type="RefSeq" id="WP_105593903.1">
    <property type="nucleotide sequence ID" value="NZ_PDET01000012.1"/>
</dbReference>
<evidence type="ECO:0000259" key="2">
    <source>
        <dbReference type="Pfam" id="PF12528"/>
    </source>
</evidence>
<dbReference type="NCBIfam" id="TIGR02532">
    <property type="entry name" value="IV_pilin_GFxxxE"/>
    <property type="match status" value="1"/>
</dbReference>
<protein>
    <submittedName>
        <fullName evidence="3">Prepilin peptidase-dependent protein C</fullName>
    </submittedName>
</protein>
<accession>A0A2S9I937</accession>
<dbReference type="Pfam" id="PF07963">
    <property type="entry name" value="N_methyl"/>
    <property type="match status" value="1"/>
</dbReference>
<organism evidence="3 4">
    <name type="scientific">Pantoea coffeiphila</name>
    <dbReference type="NCBI Taxonomy" id="1465635"/>
    <lineage>
        <taxon>Bacteria</taxon>
        <taxon>Pseudomonadati</taxon>
        <taxon>Pseudomonadota</taxon>
        <taxon>Gammaproteobacteria</taxon>
        <taxon>Enterobacterales</taxon>
        <taxon>Erwiniaceae</taxon>
        <taxon>Pantoea</taxon>
    </lineage>
</organism>
<dbReference type="PROSITE" id="PS00409">
    <property type="entry name" value="PROKAR_NTER_METHYL"/>
    <property type="match status" value="1"/>
</dbReference>
<comment type="caution">
    <text evidence="3">The sequence shown here is derived from an EMBL/GenBank/DDBJ whole genome shotgun (WGS) entry which is preliminary data.</text>
</comment>